<gene>
    <name evidence="4" type="ORF">TPAB3V08_LOCUS15623</name>
</gene>
<evidence type="ECO:0008006" key="6">
    <source>
        <dbReference type="Google" id="ProtNLM"/>
    </source>
</evidence>
<accession>A0ABN7PR42</accession>
<dbReference type="PROSITE" id="PS50088">
    <property type="entry name" value="ANK_REPEAT"/>
    <property type="match status" value="1"/>
</dbReference>
<evidence type="ECO:0000256" key="1">
    <source>
        <dbReference type="ARBA" id="ARBA00022737"/>
    </source>
</evidence>
<evidence type="ECO:0000313" key="5">
    <source>
        <dbReference type="Proteomes" id="UP001153148"/>
    </source>
</evidence>
<name>A0ABN7PR42_TIMPD</name>
<dbReference type="InterPro" id="IPR036770">
    <property type="entry name" value="Ankyrin_rpt-contain_sf"/>
</dbReference>
<proteinExistence type="predicted"/>
<organism evidence="4 5">
    <name type="scientific">Timema podura</name>
    <name type="common">Walking stick</name>
    <dbReference type="NCBI Taxonomy" id="61482"/>
    <lineage>
        <taxon>Eukaryota</taxon>
        <taxon>Metazoa</taxon>
        <taxon>Ecdysozoa</taxon>
        <taxon>Arthropoda</taxon>
        <taxon>Hexapoda</taxon>
        <taxon>Insecta</taxon>
        <taxon>Pterygota</taxon>
        <taxon>Neoptera</taxon>
        <taxon>Polyneoptera</taxon>
        <taxon>Phasmatodea</taxon>
        <taxon>Timematodea</taxon>
        <taxon>Timematoidea</taxon>
        <taxon>Timematidae</taxon>
        <taxon>Timema</taxon>
    </lineage>
</organism>
<evidence type="ECO:0000313" key="4">
    <source>
        <dbReference type="EMBL" id="CAG2068680.1"/>
    </source>
</evidence>
<feature type="non-terminal residue" evidence="4">
    <location>
        <position position="85"/>
    </location>
</feature>
<dbReference type="Pfam" id="PF12796">
    <property type="entry name" value="Ank_2"/>
    <property type="match status" value="1"/>
</dbReference>
<dbReference type="Gene3D" id="1.25.40.20">
    <property type="entry name" value="Ankyrin repeat-containing domain"/>
    <property type="match status" value="1"/>
</dbReference>
<dbReference type="SUPFAM" id="SSF48403">
    <property type="entry name" value="Ankyrin repeat"/>
    <property type="match status" value="1"/>
</dbReference>
<dbReference type="EMBL" id="CAJPIN010098530">
    <property type="protein sequence ID" value="CAG2068680.1"/>
    <property type="molecule type" value="Genomic_DNA"/>
</dbReference>
<reference evidence="4" key="1">
    <citation type="submission" date="2021-03" db="EMBL/GenBank/DDBJ databases">
        <authorList>
            <person name="Tran Van P."/>
        </authorList>
    </citation>
    <scope>NUCLEOTIDE SEQUENCE</scope>
</reference>
<keyword evidence="1" id="KW-0677">Repeat</keyword>
<keyword evidence="5" id="KW-1185">Reference proteome</keyword>
<dbReference type="PANTHER" id="PTHR24171">
    <property type="entry name" value="ANKYRIN REPEAT DOMAIN-CONTAINING PROTEIN 39-RELATED"/>
    <property type="match status" value="1"/>
</dbReference>
<keyword evidence="2 3" id="KW-0040">ANK repeat</keyword>
<comment type="caution">
    <text evidence="4">The sequence shown here is derived from an EMBL/GenBank/DDBJ whole genome shotgun (WGS) entry which is preliminary data.</text>
</comment>
<feature type="repeat" description="ANK" evidence="3">
    <location>
        <begin position="34"/>
        <end position="66"/>
    </location>
</feature>
<dbReference type="PANTHER" id="PTHR24171:SF8">
    <property type="entry name" value="BRCA1-ASSOCIATED RING DOMAIN PROTEIN 1"/>
    <property type="match status" value="1"/>
</dbReference>
<evidence type="ECO:0000256" key="2">
    <source>
        <dbReference type="ARBA" id="ARBA00023043"/>
    </source>
</evidence>
<dbReference type="PROSITE" id="PS50297">
    <property type="entry name" value="ANK_REP_REGION"/>
    <property type="match status" value="1"/>
</dbReference>
<protein>
    <recommendedName>
        <fullName evidence="6">Tankyrase</fullName>
    </recommendedName>
</protein>
<sequence>MYQHNVTLIEGYGRRDVVEFLLATGASIQARDDGGLHPLHNACSFGHADVVRLLLEAGANPNTRDNWNYTPLHEAAIKGKVDVCI</sequence>
<dbReference type="Proteomes" id="UP001153148">
    <property type="component" value="Unassembled WGS sequence"/>
</dbReference>
<dbReference type="SMART" id="SM00248">
    <property type="entry name" value="ANK"/>
    <property type="match status" value="1"/>
</dbReference>
<dbReference type="InterPro" id="IPR002110">
    <property type="entry name" value="Ankyrin_rpt"/>
</dbReference>
<evidence type="ECO:0000256" key="3">
    <source>
        <dbReference type="PROSITE-ProRule" id="PRU00023"/>
    </source>
</evidence>